<organism evidence="2 3">
    <name type="scientific">Podospora australis</name>
    <dbReference type="NCBI Taxonomy" id="1536484"/>
    <lineage>
        <taxon>Eukaryota</taxon>
        <taxon>Fungi</taxon>
        <taxon>Dikarya</taxon>
        <taxon>Ascomycota</taxon>
        <taxon>Pezizomycotina</taxon>
        <taxon>Sordariomycetes</taxon>
        <taxon>Sordariomycetidae</taxon>
        <taxon>Sordariales</taxon>
        <taxon>Podosporaceae</taxon>
        <taxon>Podospora</taxon>
    </lineage>
</organism>
<gene>
    <name evidence="2" type="ORF">QBC35DRAFT_366875</name>
</gene>
<reference evidence="2" key="2">
    <citation type="submission" date="2023-05" db="EMBL/GenBank/DDBJ databases">
        <authorList>
            <consortium name="Lawrence Berkeley National Laboratory"/>
            <person name="Steindorff A."/>
            <person name="Hensen N."/>
            <person name="Bonometti L."/>
            <person name="Westerberg I."/>
            <person name="Brannstrom I.O."/>
            <person name="Guillou S."/>
            <person name="Cros-Aarteil S."/>
            <person name="Calhoun S."/>
            <person name="Haridas S."/>
            <person name="Kuo A."/>
            <person name="Mondo S."/>
            <person name="Pangilinan J."/>
            <person name="Riley R."/>
            <person name="Labutti K."/>
            <person name="Andreopoulos B."/>
            <person name="Lipzen A."/>
            <person name="Chen C."/>
            <person name="Yanf M."/>
            <person name="Daum C."/>
            <person name="Ng V."/>
            <person name="Clum A."/>
            <person name="Ohm R."/>
            <person name="Martin F."/>
            <person name="Silar P."/>
            <person name="Natvig D."/>
            <person name="Lalanne C."/>
            <person name="Gautier V."/>
            <person name="Ament-Velasquez S.L."/>
            <person name="Kruys A."/>
            <person name="Hutchinson M.I."/>
            <person name="Powell A.J."/>
            <person name="Barry K."/>
            <person name="Miller A.N."/>
            <person name="Grigoriev I.V."/>
            <person name="Debuchy R."/>
            <person name="Gladieux P."/>
            <person name="Thoren M.H."/>
            <person name="Johannesson H."/>
        </authorList>
    </citation>
    <scope>NUCLEOTIDE SEQUENCE</scope>
    <source>
        <strain evidence="2">PSN309</strain>
    </source>
</reference>
<evidence type="ECO:0000313" key="3">
    <source>
        <dbReference type="Proteomes" id="UP001302126"/>
    </source>
</evidence>
<evidence type="ECO:0000259" key="1">
    <source>
        <dbReference type="Pfam" id="PF06985"/>
    </source>
</evidence>
<dbReference type="Proteomes" id="UP001302126">
    <property type="component" value="Unassembled WGS sequence"/>
</dbReference>
<name>A0AAN7ADP9_9PEZI</name>
<reference evidence="2" key="1">
    <citation type="journal article" date="2023" name="Mol. Phylogenet. Evol.">
        <title>Genome-scale phylogeny and comparative genomics of the fungal order Sordariales.</title>
        <authorList>
            <person name="Hensen N."/>
            <person name="Bonometti L."/>
            <person name="Westerberg I."/>
            <person name="Brannstrom I.O."/>
            <person name="Guillou S."/>
            <person name="Cros-Aarteil S."/>
            <person name="Calhoun S."/>
            <person name="Haridas S."/>
            <person name="Kuo A."/>
            <person name="Mondo S."/>
            <person name="Pangilinan J."/>
            <person name="Riley R."/>
            <person name="LaButti K."/>
            <person name="Andreopoulos B."/>
            <person name="Lipzen A."/>
            <person name="Chen C."/>
            <person name="Yan M."/>
            <person name="Daum C."/>
            <person name="Ng V."/>
            <person name="Clum A."/>
            <person name="Steindorff A."/>
            <person name="Ohm R.A."/>
            <person name="Martin F."/>
            <person name="Silar P."/>
            <person name="Natvig D.O."/>
            <person name="Lalanne C."/>
            <person name="Gautier V."/>
            <person name="Ament-Velasquez S.L."/>
            <person name="Kruys A."/>
            <person name="Hutchinson M.I."/>
            <person name="Powell A.J."/>
            <person name="Barry K."/>
            <person name="Miller A.N."/>
            <person name="Grigoriev I.V."/>
            <person name="Debuchy R."/>
            <person name="Gladieux P."/>
            <person name="Hiltunen Thoren M."/>
            <person name="Johannesson H."/>
        </authorList>
    </citation>
    <scope>NUCLEOTIDE SEQUENCE</scope>
    <source>
        <strain evidence="2">PSN309</strain>
    </source>
</reference>
<dbReference type="InterPro" id="IPR010730">
    <property type="entry name" value="HET"/>
</dbReference>
<protein>
    <submittedName>
        <fullName evidence="2">Heterokaryon incompatibility</fullName>
    </submittedName>
</protein>
<proteinExistence type="predicted"/>
<dbReference type="PANTHER" id="PTHR10622">
    <property type="entry name" value="HET DOMAIN-CONTAINING PROTEIN"/>
    <property type="match status" value="1"/>
</dbReference>
<accession>A0AAN7ADP9</accession>
<comment type="caution">
    <text evidence="2">The sequence shown here is derived from an EMBL/GenBank/DDBJ whole genome shotgun (WGS) entry which is preliminary data.</text>
</comment>
<feature type="non-terminal residue" evidence="2">
    <location>
        <position position="130"/>
    </location>
</feature>
<sequence>MRLLRTDRIQLIEAFGDNVPPYAILSHTWGEGEVLFQDLQHPGLESLTWDTLDDASLQSHLPPAARIALRKAGFKKIQNVARLARRNDHHFIWVDTCCIDKTNSAELLEAVSAMCRYYQKAEVCYAYHGD</sequence>
<feature type="domain" description="Heterokaryon incompatibility" evidence="1">
    <location>
        <begin position="22"/>
        <end position="129"/>
    </location>
</feature>
<dbReference type="Pfam" id="PF06985">
    <property type="entry name" value="HET"/>
    <property type="match status" value="1"/>
</dbReference>
<keyword evidence="3" id="KW-1185">Reference proteome</keyword>
<dbReference type="PANTHER" id="PTHR10622:SF10">
    <property type="entry name" value="HET DOMAIN-CONTAINING PROTEIN"/>
    <property type="match status" value="1"/>
</dbReference>
<evidence type="ECO:0000313" key="2">
    <source>
        <dbReference type="EMBL" id="KAK4182784.1"/>
    </source>
</evidence>
<dbReference type="AlphaFoldDB" id="A0AAN7ADP9"/>
<dbReference type="EMBL" id="MU864611">
    <property type="protein sequence ID" value="KAK4182784.1"/>
    <property type="molecule type" value="Genomic_DNA"/>
</dbReference>